<sequence>MRFIAFFASATGFLTLVSAQRPPRPSPDWPFDVTEIKAPDGSISASFVSIGATLTQLWVKDRDGKARDVVLGYDDPSLLWSDPAHPVFGAMVGRTVMELGAYGTIIGTFSIPISKNPTPGAPGTYHIPTNDKGGAVALHGGLIGWDRRNFTLVAKSPTSVTYKHVDNGDEGFPGTVTAYVTHTVSRGGSLETRVRATATEKTPLMMTQHTYWNLDAFQNGVNDTLDHVLQIDSSKVIELNENAIPTGEFIDVTGTVFDFRKPQAHGARWDDVQGLCGGECTGYDHCWVYDSRDRRAANRPRTSLWSPHSGIRMDIYTNQDALQIYSAYWMNTVRKKAHGGPELSYGRWSGIALETQGHVAAINTPEWGVDHIYGKVAELGVVDGPNRPYEWKTTYKFSTVQ</sequence>
<dbReference type="InterPro" id="IPR011013">
    <property type="entry name" value="Gal_mutarotase_sf_dom"/>
</dbReference>
<protein>
    <submittedName>
        <fullName evidence="5">Galactose-1-epimerase</fullName>
    </submittedName>
</protein>
<evidence type="ECO:0000256" key="1">
    <source>
        <dbReference type="ARBA" id="ARBA00006206"/>
    </source>
</evidence>
<gene>
    <name evidence="5" type="ORF">CC1G_11362</name>
</gene>
<name>A8P8W8_COPC7</name>
<evidence type="ECO:0000313" key="5">
    <source>
        <dbReference type="EMBL" id="EAU82172.2"/>
    </source>
</evidence>
<dbReference type="InterPro" id="IPR047215">
    <property type="entry name" value="Galactose_mutarotase-like"/>
</dbReference>
<proteinExistence type="inferred from homology"/>
<dbReference type="Proteomes" id="UP000001861">
    <property type="component" value="Unassembled WGS sequence"/>
</dbReference>
<accession>A8P8W8</accession>
<evidence type="ECO:0000256" key="2">
    <source>
        <dbReference type="ARBA" id="ARBA00023235"/>
    </source>
</evidence>
<keyword evidence="3" id="KW-0119">Carbohydrate metabolism</keyword>
<dbReference type="GO" id="GO:0030246">
    <property type="term" value="F:carbohydrate binding"/>
    <property type="evidence" value="ECO:0007669"/>
    <property type="project" value="InterPro"/>
</dbReference>
<dbReference type="GeneID" id="6016269"/>
<dbReference type="STRING" id="240176.A8P8W8"/>
<dbReference type="InterPro" id="IPR014718">
    <property type="entry name" value="GH-type_carb-bd"/>
</dbReference>
<dbReference type="VEuPathDB" id="FungiDB:CC1G_11362"/>
<dbReference type="eggNOG" id="KOG1604">
    <property type="taxonomic scope" value="Eukaryota"/>
</dbReference>
<evidence type="ECO:0000256" key="4">
    <source>
        <dbReference type="SAM" id="SignalP"/>
    </source>
</evidence>
<evidence type="ECO:0000256" key="3">
    <source>
        <dbReference type="ARBA" id="ARBA00023277"/>
    </source>
</evidence>
<dbReference type="RefSeq" id="XP_001839651.2">
    <property type="nucleotide sequence ID" value="XM_001839599.2"/>
</dbReference>
<reference evidence="5 6" key="1">
    <citation type="journal article" date="2010" name="Proc. Natl. Acad. Sci. U.S.A.">
        <title>Insights into evolution of multicellular fungi from the assembled chromosomes of the mushroom Coprinopsis cinerea (Coprinus cinereus).</title>
        <authorList>
            <person name="Stajich J.E."/>
            <person name="Wilke S.K."/>
            <person name="Ahren D."/>
            <person name="Au C.H."/>
            <person name="Birren B.W."/>
            <person name="Borodovsky M."/>
            <person name="Burns C."/>
            <person name="Canback B."/>
            <person name="Casselton L.A."/>
            <person name="Cheng C.K."/>
            <person name="Deng J."/>
            <person name="Dietrich F.S."/>
            <person name="Fargo D.C."/>
            <person name="Farman M.L."/>
            <person name="Gathman A.C."/>
            <person name="Goldberg J."/>
            <person name="Guigo R."/>
            <person name="Hoegger P.J."/>
            <person name="Hooker J.B."/>
            <person name="Huggins A."/>
            <person name="James T.Y."/>
            <person name="Kamada T."/>
            <person name="Kilaru S."/>
            <person name="Kodira C."/>
            <person name="Kues U."/>
            <person name="Kupfer D."/>
            <person name="Kwan H.S."/>
            <person name="Lomsadze A."/>
            <person name="Li W."/>
            <person name="Lilly W.W."/>
            <person name="Ma L.J."/>
            <person name="Mackey A.J."/>
            <person name="Manning G."/>
            <person name="Martin F."/>
            <person name="Muraguchi H."/>
            <person name="Natvig D.O."/>
            <person name="Palmerini H."/>
            <person name="Ramesh M.A."/>
            <person name="Rehmeyer C.J."/>
            <person name="Roe B.A."/>
            <person name="Shenoy N."/>
            <person name="Stanke M."/>
            <person name="Ter-Hovhannisyan V."/>
            <person name="Tunlid A."/>
            <person name="Velagapudi R."/>
            <person name="Vision T.J."/>
            <person name="Zeng Q."/>
            <person name="Zolan M.E."/>
            <person name="Pukkila P.J."/>
        </authorList>
    </citation>
    <scope>NUCLEOTIDE SEQUENCE [LARGE SCALE GENOMIC DNA]</scope>
    <source>
        <strain evidence="6">Okayama-7 / 130 / ATCC MYA-4618 / FGSC 9003</strain>
    </source>
</reference>
<dbReference type="KEGG" id="cci:CC1G_11362"/>
<dbReference type="PANTHER" id="PTHR10091">
    <property type="entry name" value="ALDOSE-1-EPIMERASE"/>
    <property type="match status" value="1"/>
</dbReference>
<dbReference type="AlphaFoldDB" id="A8P8W8"/>
<dbReference type="OrthoDB" id="274691at2759"/>
<keyword evidence="4" id="KW-0732">Signal</keyword>
<organism evidence="5 6">
    <name type="scientific">Coprinopsis cinerea (strain Okayama-7 / 130 / ATCC MYA-4618 / FGSC 9003)</name>
    <name type="common">Inky cap fungus</name>
    <name type="synonym">Hormographiella aspergillata</name>
    <dbReference type="NCBI Taxonomy" id="240176"/>
    <lineage>
        <taxon>Eukaryota</taxon>
        <taxon>Fungi</taxon>
        <taxon>Dikarya</taxon>
        <taxon>Basidiomycota</taxon>
        <taxon>Agaricomycotina</taxon>
        <taxon>Agaricomycetes</taxon>
        <taxon>Agaricomycetidae</taxon>
        <taxon>Agaricales</taxon>
        <taxon>Agaricineae</taxon>
        <taxon>Psathyrellaceae</taxon>
        <taxon>Coprinopsis</taxon>
    </lineage>
</organism>
<dbReference type="PANTHER" id="PTHR10091:SF6">
    <property type="entry name" value="1-EPIMERASE, PUTATIVE (AFU_ORTHOLOGUE AFUA_3G13240)-RELATED"/>
    <property type="match status" value="1"/>
</dbReference>
<dbReference type="GO" id="GO:0004034">
    <property type="term" value="F:aldose 1-epimerase activity"/>
    <property type="evidence" value="ECO:0007669"/>
    <property type="project" value="TreeGrafter"/>
</dbReference>
<dbReference type="EMBL" id="AACS02000011">
    <property type="protein sequence ID" value="EAU82172.2"/>
    <property type="molecule type" value="Genomic_DNA"/>
</dbReference>
<dbReference type="InParanoid" id="A8P8W8"/>
<feature type="chain" id="PRO_5002726821" evidence="4">
    <location>
        <begin position="20"/>
        <end position="401"/>
    </location>
</feature>
<dbReference type="InterPro" id="IPR008183">
    <property type="entry name" value="Aldose_1/G6P_1-epimerase"/>
</dbReference>
<dbReference type="GO" id="GO:0033499">
    <property type="term" value="P:galactose catabolic process via UDP-galactose, Leloir pathway"/>
    <property type="evidence" value="ECO:0007669"/>
    <property type="project" value="TreeGrafter"/>
</dbReference>
<comment type="caution">
    <text evidence="5">The sequence shown here is derived from an EMBL/GenBank/DDBJ whole genome shotgun (WGS) entry which is preliminary data.</text>
</comment>
<dbReference type="HOGENOM" id="CLU_031753_0_0_1"/>
<dbReference type="Pfam" id="PF01263">
    <property type="entry name" value="Aldose_epim"/>
    <property type="match status" value="1"/>
</dbReference>
<dbReference type="CDD" id="cd09019">
    <property type="entry name" value="galactose_mutarotase_like"/>
    <property type="match status" value="1"/>
</dbReference>
<dbReference type="Gene3D" id="2.70.98.10">
    <property type="match status" value="1"/>
</dbReference>
<keyword evidence="6" id="KW-1185">Reference proteome</keyword>
<dbReference type="GO" id="GO:0006006">
    <property type="term" value="P:glucose metabolic process"/>
    <property type="evidence" value="ECO:0007669"/>
    <property type="project" value="TreeGrafter"/>
</dbReference>
<evidence type="ECO:0000313" key="6">
    <source>
        <dbReference type="Proteomes" id="UP000001861"/>
    </source>
</evidence>
<feature type="signal peptide" evidence="4">
    <location>
        <begin position="1"/>
        <end position="19"/>
    </location>
</feature>
<dbReference type="OMA" id="CVAIEAQ"/>
<comment type="similarity">
    <text evidence="1">Belongs to the aldose epimerase family.</text>
</comment>
<keyword evidence="2" id="KW-0413">Isomerase</keyword>
<dbReference type="SUPFAM" id="SSF74650">
    <property type="entry name" value="Galactose mutarotase-like"/>
    <property type="match status" value="1"/>
</dbReference>